<gene>
    <name evidence="3" type="ORF">PDM28_09285</name>
</gene>
<sequence length="95" mass="10737">MLVLNRDDNDRPVHLMAGQRVEVRLPAHSASGYRCWLRATPSLLLDLEQEPARVAGAHTWRFRALAAGQGELMFDCGQELADTAREDVVFHVRVR</sequence>
<keyword evidence="1 3" id="KW-0646">Protease inhibitor</keyword>
<name>A0ABY9YIJ5_9GAMM</name>
<proteinExistence type="predicted"/>
<dbReference type="EMBL" id="CP115543">
    <property type="protein sequence ID" value="WNH50461.1"/>
    <property type="molecule type" value="Genomic_DNA"/>
</dbReference>
<keyword evidence="4" id="KW-1185">Reference proteome</keyword>
<evidence type="ECO:0000313" key="3">
    <source>
        <dbReference type="EMBL" id="WNH50461.1"/>
    </source>
</evidence>
<keyword evidence="2" id="KW-0789">Thiol protease inhibitor</keyword>
<evidence type="ECO:0000256" key="2">
    <source>
        <dbReference type="ARBA" id="ARBA00022704"/>
    </source>
</evidence>
<dbReference type="Proteomes" id="UP001305421">
    <property type="component" value="Chromosome"/>
</dbReference>
<evidence type="ECO:0000313" key="4">
    <source>
        <dbReference type="Proteomes" id="UP001305421"/>
    </source>
</evidence>
<dbReference type="GO" id="GO:0030414">
    <property type="term" value="F:peptidase inhibitor activity"/>
    <property type="evidence" value="ECO:0007669"/>
    <property type="project" value="UniProtKB-KW"/>
</dbReference>
<dbReference type="Gene3D" id="2.60.40.2020">
    <property type="match status" value="1"/>
</dbReference>
<evidence type="ECO:0000256" key="1">
    <source>
        <dbReference type="ARBA" id="ARBA00022690"/>
    </source>
</evidence>
<accession>A0ABY9YIJ5</accession>
<dbReference type="InterPro" id="IPR036331">
    <property type="entry name" value="Chagasin-like_sf"/>
</dbReference>
<reference evidence="3 4" key="1">
    <citation type="submission" date="2022-12" db="EMBL/GenBank/DDBJ databases">
        <title>Two new species, Stenotrophomonas aracearum and Stenotrophomonas oahuensis, isolated from Anthurium (Araceae family) in Hawaii.</title>
        <authorList>
            <person name="Chunag S.C."/>
            <person name="Dobhal S."/>
            <person name="Alvarez A."/>
            <person name="Arif M."/>
        </authorList>
    </citation>
    <scope>NUCLEOTIDE SEQUENCE [LARGE SCALE GENOMIC DNA]</scope>
    <source>
        <strain evidence="3 4">A5588</strain>
    </source>
</reference>
<dbReference type="RefSeq" id="WP_311184565.1">
    <property type="nucleotide sequence ID" value="NZ_CP115543.1"/>
</dbReference>
<dbReference type="SUPFAM" id="SSF141066">
    <property type="entry name" value="ICP-like"/>
    <property type="match status" value="1"/>
</dbReference>
<protein>
    <submittedName>
        <fullName evidence="3">Protease inhibitor I42 family protein</fullName>
    </submittedName>
</protein>
<organism evidence="3 4">
    <name type="scientific">Stenotrophomonas aracearum</name>
    <dbReference type="NCBI Taxonomy" id="3003272"/>
    <lineage>
        <taxon>Bacteria</taxon>
        <taxon>Pseudomonadati</taxon>
        <taxon>Pseudomonadota</taxon>
        <taxon>Gammaproteobacteria</taxon>
        <taxon>Lysobacterales</taxon>
        <taxon>Lysobacteraceae</taxon>
        <taxon>Stenotrophomonas</taxon>
    </lineage>
</organism>